<feature type="compositionally biased region" description="Acidic residues" evidence="2">
    <location>
        <begin position="501"/>
        <end position="510"/>
    </location>
</feature>
<evidence type="ECO:0000256" key="2">
    <source>
        <dbReference type="SAM" id="MobiDB-lite"/>
    </source>
</evidence>
<dbReference type="Proteomes" id="UP000241769">
    <property type="component" value="Unassembled WGS sequence"/>
</dbReference>
<dbReference type="InterPro" id="IPR051025">
    <property type="entry name" value="RhoGAP"/>
</dbReference>
<feature type="region of interest" description="Disordered" evidence="2">
    <location>
        <begin position="554"/>
        <end position="635"/>
    </location>
</feature>
<proteinExistence type="predicted"/>
<evidence type="ECO:0000256" key="1">
    <source>
        <dbReference type="ARBA" id="ARBA00022468"/>
    </source>
</evidence>
<dbReference type="EMBL" id="MDYQ01000257">
    <property type="protein sequence ID" value="PRP77668.1"/>
    <property type="molecule type" value="Genomic_DNA"/>
</dbReference>
<dbReference type="SMART" id="SM00324">
    <property type="entry name" value="RhoGAP"/>
    <property type="match status" value="1"/>
</dbReference>
<dbReference type="InParanoid" id="A0A2P6N126"/>
<protein>
    <submittedName>
        <fullName evidence="4">Rho GTPase-activating protein 23</fullName>
    </submittedName>
</protein>
<feature type="compositionally biased region" description="Low complexity" evidence="2">
    <location>
        <begin position="600"/>
        <end position="614"/>
    </location>
</feature>
<dbReference type="GO" id="GO:0007165">
    <property type="term" value="P:signal transduction"/>
    <property type="evidence" value="ECO:0007669"/>
    <property type="project" value="InterPro"/>
</dbReference>
<feature type="compositionally biased region" description="Polar residues" evidence="2">
    <location>
        <begin position="475"/>
        <end position="492"/>
    </location>
</feature>
<dbReference type="PANTHER" id="PTHR15228:SF25">
    <property type="entry name" value="F-BAR DOMAIN-CONTAINING PROTEIN"/>
    <property type="match status" value="1"/>
</dbReference>
<keyword evidence="5" id="KW-1185">Reference proteome</keyword>
<dbReference type="Pfam" id="PF00620">
    <property type="entry name" value="RhoGAP"/>
    <property type="match status" value="1"/>
</dbReference>
<dbReference type="Gene3D" id="1.20.1270.60">
    <property type="entry name" value="Arfaptin homology (AH) domain/BAR domain"/>
    <property type="match status" value="1"/>
</dbReference>
<dbReference type="InterPro" id="IPR008936">
    <property type="entry name" value="Rho_GTPase_activation_prot"/>
</dbReference>
<reference evidence="4 5" key="1">
    <citation type="journal article" date="2018" name="Genome Biol. Evol.">
        <title>Multiple Roots of Fruiting Body Formation in Amoebozoa.</title>
        <authorList>
            <person name="Hillmann F."/>
            <person name="Forbes G."/>
            <person name="Novohradska S."/>
            <person name="Ferling I."/>
            <person name="Riege K."/>
            <person name="Groth M."/>
            <person name="Westermann M."/>
            <person name="Marz M."/>
            <person name="Spaller T."/>
            <person name="Winckler T."/>
            <person name="Schaap P."/>
            <person name="Glockner G."/>
        </authorList>
    </citation>
    <scope>NUCLEOTIDE SEQUENCE [LARGE SCALE GENOMIC DNA]</scope>
    <source>
        <strain evidence="4 5">Jena</strain>
    </source>
</reference>
<dbReference type="GO" id="GO:0005096">
    <property type="term" value="F:GTPase activator activity"/>
    <property type="evidence" value="ECO:0007669"/>
    <property type="project" value="UniProtKB-KW"/>
</dbReference>
<dbReference type="SUPFAM" id="SSF48350">
    <property type="entry name" value="GTPase activation domain, GAP"/>
    <property type="match status" value="1"/>
</dbReference>
<dbReference type="SUPFAM" id="SSF103657">
    <property type="entry name" value="BAR/IMD domain-like"/>
    <property type="match status" value="1"/>
</dbReference>
<name>A0A2P6N126_9EUKA</name>
<dbReference type="OrthoDB" id="79452at2759"/>
<comment type="caution">
    <text evidence="4">The sequence shown here is derived from an EMBL/GenBank/DDBJ whole genome shotgun (WGS) entry which is preliminary data.</text>
</comment>
<evidence type="ECO:0000313" key="4">
    <source>
        <dbReference type="EMBL" id="PRP77668.1"/>
    </source>
</evidence>
<feature type="compositionally biased region" description="Low complexity" evidence="2">
    <location>
        <begin position="554"/>
        <end position="563"/>
    </location>
</feature>
<accession>A0A2P6N126</accession>
<dbReference type="PROSITE" id="PS50238">
    <property type="entry name" value="RHOGAP"/>
    <property type="match status" value="1"/>
</dbReference>
<feature type="compositionally biased region" description="Basic and acidic residues" evidence="2">
    <location>
        <begin position="617"/>
        <end position="632"/>
    </location>
</feature>
<feature type="region of interest" description="Disordered" evidence="2">
    <location>
        <begin position="471"/>
        <end position="521"/>
    </location>
</feature>
<sequence length="1180" mass="132874">MKKAAANSSSDNLFKEDREKNAILAKIRKGTLTRSSSRDTSTEQDNLTTKLYHQWEILANHKTTAQEMSKAVEKLVDDLGVVQQDYEVMTIIVKDYYERVQSTTPNNQLAKCLKQSLTLHELMAKNQKMLHEQMSTLLNAKMRYFLNQEFALAREKKKRFDKAKYSYDSANNRKKTKKEKVEPDIKNNYQQVGDDAFATLQSINKAAINHMIDIVMSLQDYNGQPSQVIDQWIREVEPSTEGFREIVTKSAGYITRPVGPLGGPLFFGTSLNGIVSRQGTKIPTIVSDIIQWIEQETQINTEGLYRVSGPKEPLEKTKRQYESDKDYHIPAKDLQSTDVHWICNLLKTFLRLLSDPVIPFSFYNRFVELGDMPERDRILALNRLVRSLPENHMNLLSSITSHAFTIASRSENNKMDHHNLALVLSPSLVHSEVPNLNTMVSDMSKANAVFTTLFQQGTKLFESVIEPEDLPVEPMTSSSEQVSKSRASSITIRSNSRDSELNENEEEDEVEPRPEIHISPQLLRTLSTLEADPKGGRAFGMSLHPIIEKILSPPSIRSSSTSTVHLQPDGAKDPSTAAEAKKDVVEEPTLNSETKGEAASTTITSDSSPTIQESSAEDSKKSDADPELRDADDVITDQDDVIKSLIDEELIPVPPMPPPAEPLNAFEVLVYSNQLQSRKIVSYLGENMNMSPVIMREHDANVRRTFRVSYEPPGNIKSDDDDALLRVDLHPLSQSLYLFLRSEKDWSNPQKLSLCGPSIQSLTRCLEDVCIDIYNNIIKENTDKEKFEKHVEEALTSYGKVLTCLLSVCSAQDPKADPQTKDKKTTRKILDALQLSLIKFTESATNLLWDMEEDRRRRDAQMVLNIAQTVVNSASGILKSLYERSSELDQSCSSFSDLIKKFAALVRDIVVHLPLTASQTRATRELEIVQQSGDELVQLAMTANNSSHHEELKNKLTAIARRLLDAIAKVTDSFADVFQFTKSDKGRDLQVRTQDLYNGAYQNLSQLLFTHADDCPETQKQIMLSIKSLSTELYKLKNGVFSLPDQIKVLEKVVIIGSSVMESIQGLVEECLVSSMSAITESDQKNSHNFAIQLNRLGYALDGHVLRIKFFTSALCLTVLTSEPTHLNLPETVGELSSVVFSIIQMHSSFTSSYAHKDDDHLFDLKGYHMHRSMDHLLYK</sequence>
<feature type="domain" description="Rho-GAP" evidence="3">
    <location>
        <begin position="269"/>
        <end position="461"/>
    </location>
</feature>
<dbReference type="CDD" id="cd00159">
    <property type="entry name" value="RhoGAP"/>
    <property type="match status" value="1"/>
</dbReference>
<evidence type="ECO:0000313" key="5">
    <source>
        <dbReference type="Proteomes" id="UP000241769"/>
    </source>
</evidence>
<gene>
    <name evidence="4" type="ORF">PROFUN_00529</name>
</gene>
<keyword evidence="1" id="KW-0343">GTPase activation</keyword>
<evidence type="ECO:0000259" key="3">
    <source>
        <dbReference type="PROSITE" id="PS50238"/>
    </source>
</evidence>
<dbReference type="InterPro" id="IPR000198">
    <property type="entry name" value="RhoGAP_dom"/>
</dbReference>
<dbReference type="AlphaFoldDB" id="A0A2P6N126"/>
<organism evidence="4 5">
    <name type="scientific">Planoprotostelium fungivorum</name>
    <dbReference type="NCBI Taxonomy" id="1890364"/>
    <lineage>
        <taxon>Eukaryota</taxon>
        <taxon>Amoebozoa</taxon>
        <taxon>Evosea</taxon>
        <taxon>Variosea</taxon>
        <taxon>Cavosteliida</taxon>
        <taxon>Cavosteliaceae</taxon>
        <taxon>Planoprotostelium</taxon>
    </lineage>
</organism>
<dbReference type="Gene3D" id="1.10.555.10">
    <property type="entry name" value="Rho GTPase activation protein"/>
    <property type="match status" value="1"/>
</dbReference>
<dbReference type="PANTHER" id="PTHR15228">
    <property type="entry name" value="SPERMATHECAL PHYSIOLOGY VARIANT"/>
    <property type="match status" value="1"/>
</dbReference>
<dbReference type="STRING" id="1890364.A0A2P6N126"/>
<dbReference type="InterPro" id="IPR027267">
    <property type="entry name" value="AH/BAR_dom_sf"/>
</dbReference>